<keyword evidence="2" id="KW-1185">Reference proteome</keyword>
<organism evidence="1 2">
    <name type="scientific">Halocaridina rubra</name>
    <name type="common">Hawaiian red shrimp</name>
    <dbReference type="NCBI Taxonomy" id="373956"/>
    <lineage>
        <taxon>Eukaryota</taxon>
        <taxon>Metazoa</taxon>
        <taxon>Ecdysozoa</taxon>
        <taxon>Arthropoda</taxon>
        <taxon>Crustacea</taxon>
        <taxon>Multicrustacea</taxon>
        <taxon>Malacostraca</taxon>
        <taxon>Eumalacostraca</taxon>
        <taxon>Eucarida</taxon>
        <taxon>Decapoda</taxon>
        <taxon>Pleocyemata</taxon>
        <taxon>Caridea</taxon>
        <taxon>Atyoidea</taxon>
        <taxon>Atyidae</taxon>
        <taxon>Halocaridina</taxon>
    </lineage>
</organism>
<dbReference type="PANTHER" id="PTHR10742">
    <property type="entry name" value="FLAVIN MONOAMINE OXIDASE"/>
    <property type="match status" value="1"/>
</dbReference>
<evidence type="ECO:0000313" key="1">
    <source>
        <dbReference type="EMBL" id="KAK7063221.1"/>
    </source>
</evidence>
<dbReference type="SUPFAM" id="SSF51905">
    <property type="entry name" value="FAD/NAD(P)-binding domain"/>
    <property type="match status" value="1"/>
</dbReference>
<proteinExistence type="predicted"/>
<dbReference type="Gene3D" id="3.50.50.60">
    <property type="entry name" value="FAD/NAD(P)-binding domain"/>
    <property type="match status" value="1"/>
</dbReference>
<name>A0AAN8ZVH3_HALRR</name>
<dbReference type="AlphaFoldDB" id="A0AAN8ZVH3"/>
<dbReference type="GO" id="GO:0016491">
    <property type="term" value="F:oxidoreductase activity"/>
    <property type="evidence" value="ECO:0007669"/>
    <property type="project" value="TreeGrafter"/>
</dbReference>
<feature type="non-terminal residue" evidence="1">
    <location>
        <position position="97"/>
    </location>
</feature>
<comment type="caution">
    <text evidence="1">The sequence shown here is derived from an EMBL/GenBank/DDBJ whole genome shotgun (WGS) entry which is preliminary data.</text>
</comment>
<dbReference type="InterPro" id="IPR036188">
    <property type="entry name" value="FAD/NAD-bd_sf"/>
</dbReference>
<reference evidence="1 2" key="1">
    <citation type="submission" date="2023-11" db="EMBL/GenBank/DDBJ databases">
        <title>Halocaridina rubra genome assembly.</title>
        <authorList>
            <person name="Smith C."/>
        </authorList>
    </citation>
    <scope>NUCLEOTIDE SEQUENCE [LARGE SCALE GENOMIC DNA]</scope>
    <source>
        <strain evidence="1">EP-1</strain>
        <tissue evidence="1">Whole</tissue>
    </source>
</reference>
<dbReference type="InterPro" id="IPR050281">
    <property type="entry name" value="Flavin_monoamine_oxidase"/>
</dbReference>
<evidence type="ECO:0008006" key="3">
    <source>
        <dbReference type="Google" id="ProtNLM"/>
    </source>
</evidence>
<dbReference type="EMBL" id="JAXCGZ010020908">
    <property type="protein sequence ID" value="KAK7063221.1"/>
    <property type="molecule type" value="Genomic_DNA"/>
</dbReference>
<dbReference type="Pfam" id="PF13450">
    <property type="entry name" value="NAD_binding_8"/>
    <property type="match status" value="1"/>
</dbReference>
<dbReference type="PANTHER" id="PTHR10742:SF410">
    <property type="entry name" value="LYSINE-SPECIFIC HISTONE DEMETHYLASE 2"/>
    <property type="match status" value="1"/>
</dbReference>
<evidence type="ECO:0000313" key="2">
    <source>
        <dbReference type="Proteomes" id="UP001381693"/>
    </source>
</evidence>
<sequence>LQIAPEIDVVVVGGGVSGLSALVEFSKKRKKKINSVVLLEAQDYLGGRVKTVRTYVEEIGKTVLTEDGAEWIHGGKTTSLYSLANKLGGIDSGRKRW</sequence>
<protein>
    <recommendedName>
        <fullName evidence="3">Amine oxidase domain-containing protein</fullName>
    </recommendedName>
</protein>
<dbReference type="Proteomes" id="UP001381693">
    <property type="component" value="Unassembled WGS sequence"/>
</dbReference>
<gene>
    <name evidence="1" type="ORF">SK128_007124</name>
</gene>
<feature type="non-terminal residue" evidence="1">
    <location>
        <position position="1"/>
    </location>
</feature>
<accession>A0AAN8ZVH3</accession>